<dbReference type="EMBL" id="RQTE01000333">
    <property type="protein sequence ID" value="RZI00133.1"/>
    <property type="molecule type" value="Genomic_DNA"/>
</dbReference>
<evidence type="ECO:0000313" key="16">
    <source>
        <dbReference type="EMBL" id="QQS83490.1"/>
    </source>
</evidence>
<accession>A0A143PAF3</accession>
<reference evidence="16 19" key="2">
    <citation type="submission" date="2021-01" db="EMBL/GenBank/DDBJ databases">
        <title>FDA dAtabase for Regulatory Grade micrObial Sequences (FDA-ARGOS): Supporting development and validation of Infectious Disease Dx tests.</title>
        <authorList>
            <person name="Sproer C."/>
            <person name="Gronow S."/>
            <person name="Severitt S."/>
            <person name="Schroder I."/>
            <person name="Tallon L."/>
            <person name="Sadzewicz L."/>
            <person name="Zhao X."/>
            <person name="Boylan J."/>
            <person name="Ott S."/>
            <person name="Bowen H."/>
            <person name="Vavikolanu K."/>
            <person name="Mehta A."/>
            <person name="Aluvathingal J."/>
            <person name="Nadendla S."/>
            <person name="Lowell S."/>
            <person name="Myers T."/>
            <person name="Yan Y."/>
            <person name="Sichtig H."/>
        </authorList>
    </citation>
    <scope>NUCLEOTIDE SEQUENCE [LARGE SCALE GENOMIC DNA]</scope>
    <source>
        <strain evidence="16 19">FDAARGOS_1148</strain>
    </source>
</reference>
<evidence type="ECO:0000256" key="5">
    <source>
        <dbReference type="ARBA" id="ARBA00022598"/>
    </source>
</evidence>
<dbReference type="PROSITE" id="PS00866">
    <property type="entry name" value="CPSASE_1"/>
    <property type="match status" value="1"/>
</dbReference>
<organism evidence="17 18">
    <name type="scientific">Staphylococcus condimenti</name>
    <dbReference type="NCBI Taxonomy" id="70255"/>
    <lineage>
        <taxon>Bacteria</taxon>
        <taxon>Bacillati</taxon>
        <taxon>Bacillota</taxon>
        <taxon>Bacilli</taxon>
        <taxon>Bacillales</taxon>
        <taxon>Staphylococcaceae</taxon>
        <taxon>Staphylococcus</taxon>
    </lineage>
</organism>
<dbReference type="Pfam" id="PF02786">
    <property type="entry name" value="CPSase_L_D2"/>
    <property type="match status" value="1"/>
</dbReference>
<evidence type="ECO:0000256" key="8">
    <source>
        <dbReference type="ARBA" id="ARBA00022840"/>
    </source>
</evidence>
<dbReference type="SUPFAM" id="SSF52440">
    <property type="entry name" value="PreATP-grasp domain"/>
    <property type="match status" value="1"/>
</dbReference>
<evidence type="ECO:0000256" key="2">
    <source>
        <dbReference type="ARBA" id="ARBA00004956"/>
    </source>
</evidence>
<dbReference type="PROSITE" id="PS00867">
    <property type="entry name" value="CPSASE_2"/>
    <property type="match status" value="1"/>
</dbReference>
<dbReference type="FunFam" id="3.30.1490.20:FF:000018">
    <property type="entry name" value="Biotin carboxylase"/>
    <property type="match status" value="1"/>
</dbReference>
<dbReference type="KEGG" id="scv:A4G25_01720"/>
<dbReference type="InterPro" id="IPR004549">
    <property type="entry name" value="Acetyl_CoA_COase_biotin_COase"/>
</dbReference>
<protein>
    <recommendedName>
        <fullName evidence="4 13">Biotin carboxylase</fullName>
        <ecNumber evidence="4 13">6.3.4.14</ecNumber>
    </recommendedName>
    <alternativeName>
        <fullName evidence="13">Acetyl-coenzyme A carboxylase biotin carboxylase subunit A</fullName>
    </alternativeName>
</protein>
<dbReference type="EC" id="6.3.4.14" evidence="4 13"/>
<dbReference type="SUPFAM" id="SSF51246">
    <property type="entry name" value="Rudiment single hybrid motif"/>
    <property type="match status" value="1"/>
</dbReference>
<dbReference type="GeneID" id="93726564"/>
<gene>
    <name evidence="17" type="primary">accC</name>
    <name evidence="17" type="ORF">EIG99_12395</name>
    <name evidence="16" type="ORF">I6J05_03995</name>
</gene>
<dbReference type="InterPro" id="IPR051602">
    <property type="entry name" value="ACC_Biotin_Carboxylase"/>
</dbReference>
<keyword evidence="19" id="KW-1185">Reference proteome</keyword>
<evidence type="ECO:0000256" key="1">
    <source>
        <dbReference type="ARBA" id="ARBA00003761"/>
    </source>
</evidence>
<comment type="subunit">
    <text evidence="3 13">Acetyl-CoA carboxylase is a heterohexamer of biotin carboxyl carrier protein, biotin carboxylase and the two subunits of carboxyl transferase in a 2:2 complex.</text>
</comment>
<name>A0A143PAF3_9STAP</name>
<dbReference type="RefSeq" id="WP_047131009.1">
    <property type="nucleotide sequence ID" value="NZ_CP015114.1"/>
</dbReference>
<comment type="catalytic activity">
    <reaction evidence="11 13">
        <text>N(6)-biotinyl-L-lysyl-[protein] + hydrogencarbonate + ATP = N(6)-carboxybiotinyl-L-lysyl-[protein] + ADP + phosphate + H(+)</text>
        <dbReference type="Rhea" id="RHEA:13501"/>
        <dbReference type="Rhea" id="RHEA-COMP:10505"/>
        <dbReference type="Rhea" id="RHEA-COMP:10506"/>
        <dbReference type="ChEBI" id="CHEBI:15378"/>
        <dbReference type="ChEBI" id="CHEBI:17544"/>
        <dbReference type="ChEBI" id="CHEBI:30616"/>
        <dbReference type="ChEBI" id="CHEBI:43474"/>
        <dbReference type="ChEBI" id="CHEBI:83144"/>
        <dbReference type="ChEBI" id="CHEBI:83145"/>
        <dbReference type="ChEBI" id="CHEBI:456216"/>
        <dbReference type="EC" id="6.3.4.14"/>
    </reaction>
</comment>
<dbReference type="EMBL" id="CP068073">
    <property type="protein sequence ID" value="QQS83490.1"/>
    <property type="molecule type" value="Genomic_DNA"/>
</dbReference>
<evidence type="ECO:0000256" key="10">
    <source>
        <dbReference type="ARBA" id="ARBA00023267"/>
    </source>
</evidence>
<dbReference type="Gene3D" id="3.30.470.20">
    <property type="entry name" value="ATP-grasp fold, B domain"/>
    <property type="match status" value="1"/>
</dbReference>
<evidence type="ECO:0000256" key="6">
    <source>
        <dbReference type="ARBA" id="ARBA00022723"/>
    </source>
</evidence>
<comment type="pathway">
    <text evidence="2 13">Lipid metabolism; malonyl-CoA biosynthesis; malonyl-CoA from acetyl-CoA: step 1/1.</text>
</comment>
<keyword evidence="6" id="KW-0479">Metal-binding</keyword>
<keyword evidence="8 12" id="KW-0067">ATP-binding</keyword>
<evidence type="ECO:0000259" key="14">
    <source>
        <dbReference type="PROSITE" id="PS50975"/>
    </source>
</evidence>
<evidence type="ECO:0000256" key="11">
    <source>
        <dbReference type="ARBA" id="ARBA00048600"/>
    </source>
</evidence>
<evidence type="ECO:0000313" key="17">
    <source>
        <dbReference type="EMBL" id="RZI00133.1"/>
    </source>
</evidence>
<dbReference type="PANTHER" id="PTHR48095">
    <property type="entry name" value="PYRUVATE CARBOXYLASE SUBUNIT A"/>
    <property type="match status" value="1"/>
</dbReference>
<dbReference type="GO" id="GO:0004075">
    <property type="term" value="F:biotin carboxylase activity"/>
    <property type="evidence" value="ECO:0007669"/>
    <property type="project" value="UniProtKB-EC"/>
</dbReference>
<evidence type="ECO:0000256" key="9">
    <source>
        <dbReference type="ARBA" id="ARBA00022842"/>
    </source>
</evidence>
<keyword evidence="13" id="KW-0276">Fatty acid metabolism</keyword>
<evidence type="ECO:0000256" key="3">
    <source>
        <dbReference type="ARBA" id="ARBA00011750"/>
    </source>
</evidence>
<evidence type="ECO:0000256" key="7">
    <source>
        <dbReference type="ARBA" id="ARBA00022741"/>
    </source>
</evidence>
<dbReference type="Proteomes" id="UP000595942">
    <property type="component" value="Chromosome"/>
</dbReference>
<dbReference type="SUPFAM" id="SSF56059">
    <property type="entry name" value="Glutathione synthetase ATP-binding domain-like"/>
    <property type="match status" value="1"/>
</dbReference>
<dbReference type="GO" id="GO:0006633">
    <property type="term" value="P:fatty acid biosynthetic process"/>
    <property type="evidence" value="ECO:0007669"/>
    <property type="project" value="UniProtKB-KW"/>
</dbReference>
<keyword evidence="7 12" id="KW-0547">Nucleotide-binding</keyword>
<keyword evidence="5 13" id="KW-0436">Ligase</keyword>
<dbReference type="PROSITE" id="PS50979">
    <property type="entry name" value="BC"/>
    <property type="match status" value="1"/>
</dbReference>
<dbReference type="InterPro" id="IPR011764">
    <property type="entry name" value="Biotin_carboxylation_dom"/>
</dbReference>
<keyword evidence="10 13" id="KW-0092">Biotin</keyword>
<keyword evidence="9" id="KW-0460">Magnesium</keyword>
<dbReference type="NCBIfam" id="NF006367">
    <property type="entry name" value="PRK08591.1"/>
    <property type="match status" value="1"/>
</dbReference>
<dbReference type="SMART" id="SM00878">
    <property type="entry name" value="Biotin_carb_C"/>
    <property type="match status" value="1"/>
</dbReference>
<dbReference type="InterPro" id="IPR016185">
    <property type="entry name" value="PreATP-grasp_dom_sf"/>
</dbReference>
<dbReference type="UniPathway" id="UPA00655">
    <property type="reaction ID" value="UER00711"/>
</dbReference>
<feature type="domain" description="ATP-grasp" evidence="14">
    <location>
        <begin position="121"/>
        <end position="317"/>
    </location>
</feature>
<keyword evidence="13" id="KW-0275">Fatty acid biosynthesis</keyword>
<dbReference type="Proteomes" id="UP000293854">
    <property type="component" value="Unassembled WGS sequence"/>
</dbReference>
<keyword evidence="13" id="KW-0444">Lipid biosynthesis</keyword>
<feature type="domain" description="Biotin carboxylation" evidence="15">
    <location>
        <begin position="1"/>
        <end position="446"/>
    </location>
</feature>
<dbReference type="InterPro" id="IPR005481">
    <property type="entry name" value="BC-like_N"/>
</dbReference>
<keyword evidence="13" id="KW-0443">Lipid metabolism</keyword>
<dbReference type="OrthoDB" id="9807469at2"/>
<dbReference type="InterPro" id="IPR011054">
    <property type="entry name" value="Rudment_hybrid_motif"/>
</dbReference>
<dbReference type="InterPro" id="IPR011761">
    <property type="entry name" value="ATP-grasp"/>
</dbReference>
<dbReference type="GO" id="GO:2001295">
    <property type="term" value="P:malonyl-CoA biosynthetic process"/>
    <property type="evidence" value="ECO:0007669"/>
    <property type="project" value="UniProtKB-UniPathway"/>
</dbReference>
<proteinExistence type="predicted"/>
<evidence type="ECO:0000259" key="15">
    <source>
        <dbReference type="PROSITE" id="PS50979"/>
    </source>
</evidence>
<dbReference type="InterPro" id="IPR005479">
    <property type="entry name" value="CPAse_ATP-bd"/>
</dbReference>
<dbReference type="Pfam" id="PF00289">
    <property type="entry name" value="Biotin_carb_N"/>
    <property type="match status" value="1"/>
</dbReference>
<evidence type="ECO:0000256" key="4">
    <source>
        <dbReference type="ARBA" id="ARBA00013263"/>
    </source>
</evidence>
<sequence>MKKVLIANRGEIAVRIIRACKDLGLHTVAIYSEGDKDALHTQMADEAYCVGPTQSKDSYLNIPNILSIATSTGCDAVHPGYGFLSENGDFAELCEACQLKFIGPSYESIQKMGIKDVAKEEMISANVPVVPGSDGLVESIEDAKKTAEEIGYPVIIKATAGGGGKGIRVARDEKELENGYKMTQQEAETAFGNGGLYLEKFIENFRHIEFQIIGDQYGNVIQLGERDCTIQRRMQKLVEEAPSPILTAEKRAEMGAASIRAAKAVNYENAGTIEYIYDLDTDDFYFMEMNTRIQVEHPVTEMVTGVDLVKLQLLVAMGEPLPFTQDDITINGHAMEFRINAENPYKNFMPSPGNITQYLAPGGYGVRVESACYTNYTIPPYYDSMVAKLIVHEPTRKEAIMAGMRALSEYLVLGIDTTIPFHIRLLQNDVFRGGEYSTKFLEQNNIMNEE</sequence>
<evidence type="ECO:0000313" key="19">
    <source>
        <dbReference type="Proteomes" id="UP000595942"/>
    </source>
</evidence>
<dbReference type="InterPro" id="IPR005482">
    <property type="entry name" value="Biotin_COase_C"/>
</dbReference>
<dbReference type="FunFam" id="3.40.50.20:FF:000010">
    <property type="entry name" value="Propionyl-CoA carboxylase subunit alpha"/>
    <property type="match status" value="1"/>
</dbReference>
<comment type="function">
    <text evidence="1 13">This protein is a component of the acetyl coenzyme A carboxylase complex; first, biotin carboxylase catalyzes the carboxylation of the carrier protein and then the transcarboxylase transfers the carboxyl group to form malonyl-CoA.</text>
</comment>
<dbReference type="GO" id="GO:0005524">
    <property type="term" value="F:ATP binding"/>
    <property type="evidence" value="ECO:0007669"/>
    <property type="project" value="UniProtKB-UniRule"/>
</dbReference>
<dbReference type="PANTHER" id="PTHR48095:SF2">
    <property type="entry name" value="BIOTIN CARBOXYLASE, CHLOROPLASTIC"/>
    <property type="match status" value="1"/>
</dbReference>
<dbReference type="PROSITE" id="PS50975">
    <property type="entry name" value="ATP_GRASP"/>
    <property type="match status" value="1"/>
</dbReference>
<evidence type="ECO:0000256" key="13">
    <source>
        <dbReference type="RuleBase" id="RU365063"/>
    </source>
</evidence>
<dbReference type="GO" id="GO:0046872">
    <property type="term" value="F:metal ion binding"/>
    <property type="evidence" value="ECO:0007669"/>
    <property type="project" value="UniProtKB-KW"/>
</dbReference>
<dbReference type="AlphaFoldDB" id="A0A143PAF3"/>
<dbReference type="NCBIfam" id="TIGR00514">
    <property type="entry name" value="accC"/>
    <property type="match status" value="1"/>
</dbReference>
<reference evidence="17 18" key="1">
    <citation type="submission" date="2018-11" db="EMBL/GenBank/DDBJ databases">
        <title>Genomic profiling of Staphylococcus species from a Poultry farm system in KwaZulu-Natal, South Africa.</title>
        <authorList>
            <person name="Amoako D.G."/>
            <person name="Somboro A.M."/>
            <person name="Abia A.L.K."/>
            <person name="Bester L.A."/>
            <person name="Essack S.Y."/>
        </authorList>
    </citation>
    <scope>NUCLEOTIDE SEQUENCE [LARGE SCALE GENOMIC DNA]</scope>
    <source>
        <strain evidence="17 18">SA11</strain>
    </source>
</reference>
<evidence type="ECO:0000256" key="12">
    <source>
        <dbReference type="PROSITE-ProRule" id="PRU00409"/>
    </source>
</evidence>
<dbReference type="Pfam" id="PF02785">
    <property type="entry name" value="Biotin_carb_C"/>
    <property type="match status" value="1"/>
</dbReference>
<evidence type="ECO:0000313" key="18">
    <source>
        <dbReference type="Proteomes" id="UP000293854"/>
    </source>
</evidence>